<comment type="catalytic activity">
    <reaction evidence="7">
        <text>L-homoserine + acetyl-CoA = O-acetyl-L-homoserine + CoA</text>
        <dbReference type="Rhea" id="RHEA:13701"/>
        <dbReference type="ChEBI" id="CHEBI:57287"/>
        <dbReference type="ChEBI" id="CHEBI:57288"/>
        <dbReference type="ChEBI" id="CHEBI:57476"/>
        <dbReference type="ChEBI" id="CHEBI:57716"/>
        <dbReference type="EC" id="2.3.1.31"/>
    </reaction>
</comment>
<comment type="subcellular location">
    <subcellularLocation>
        <location evidence="7">Cytoplasm</location>
    </subcellularLocation>
</comment>
<dbReference type="Gene3D" id="1.10.1740.110">
    <property type="match status" value="1"/>
</dbReference>
<dbReference type="InterPro" id="IPR000073">
    <property type="entry name" value="AB_hydrolase_1"/>
</dbReference>
<keyword evidence="5 7" id="KW-0486">Methionine biosynthesis</keyword>
<name>A0A6A8D9R1_9BACI</name>
<dbReference type="PANTHER" id="PTHR32268">
    <property type="entry name" value="HOMOSERINE O-ACETYLTRANSFERASE"/>
    <property type="match status" value="1"/>
</dbReference>
<dbReference type="AlphaFoldDB" id="A0A6A8D9R1"/>
<dbReference type="SUPFAM" id="SSF53474">
    <property type="entry name" value="alpha/beta-Hydrolases"/>
    <property type="match status" value="1"/>
</dbReference>
<keyword evidence="6 7" id="KW-0012">Acyltransferase</keyword>
<evidence type="ECO:0000256" key="5">
    <source>
        <dbReference type="ARBA" id="ARBA00023167"/>
    </source>
</evidence>
<comment type="function">
    <text evidence="7">Transfers an acetyl group from acetyl-CoA to L-homoserine, forming acetyl-L-homoserine.</text>
</comment>
<comment type="similarity">
    <text evidence="7">Belongs to the AB hydrolase superfamily. MetX family.</text>
</comment>
<dbReference type="EC" id="2.3.1.31" evidence="7"/>
<comment type="subunit">
    <text evidence="1 7">Homodimer.</text>
</comment>
<dbReference type="Proteomes" id="UP000799092">
    <property type="component" value="Unassembled WGS sequence"/>
</dbReference>
<keyword evidence="2 7" id="KW-0963">Cytoplasm</keyword>
<evidence type="ECO:0000256" key="7">
    <source>
        <dbReference type="HAMAP-Rule" id="MF_00296"/>
    </source>
</evidence>
<feature type="active site" description="Nucleophile" evidence="7 8">
    <location>
        <position position="145"/>
    </location>
</feature>
<feature type="active site" evidence="7 8">
    <location>
        <position position="308"/>
    </location>
</feature>
<dbReference type="RefSeq" id="WP_153735675.1">
    <property type="nucleotide sequence ID" value="NZ_WJNG01000003.1"/>
</dbReference>
<dbReference type="NCBIfam" id="NF001209">
    <property type="entry name" value="PRK00175.1"/>
    <property type="match status" value="1"/>
</dbReference>
<evidence type="ECO:0000313" key="10">
    <source>
        <dbReference type="EMBL" id="MRH42020.1"/>
    </source>
</evidence>
<protein>
    <recommendedName>
        <fullName evidence="7">Homoserine O-acetyltransferase</fullName>
        <shortName evidence="7">HAT</shortName>
        <ecNumber evidence="7">2.3.1.31</ecNumber>
    </recommendedName>
    <alternativeName>
        <fullName evidence="7">Homoserine transacetylase</fullName>
        <shortName evidence="7">HTA</shortName>
    </alternativeName>
</protein>
<dbReference type="PIRSF" id="PIRSF000443">
    <property type="entry name" value="Homoser_Ac_trans"/>
    <property type="match status" value="1"/>
</dbReference>
<dbReference type="InterPro" id="IPR008220">
    <property type="entry name" value="HAT_MetX-like"/>
</dbReference>
<evidence type="ECO:0000256" key="3">
    <source>
        <dbReference type="ARBA" id="ARBA00022605"/>
    </source>
</evidence>
<dbReference type="OrthoDB" id="9800754at2"/>
<reference evidence="10" key="1">
    <citation type="submission" date="2019-11" db="EMBL/GenBank/DDBJ databases">
        <authorList>
            <person name="Li J."/>
        </authorList>
    </citation>
    <scope>NUCLEOTIDE SEQUENCE</scope>
    <source>
        <strain evidence="10">B6B</strain>
    </source>
</reference>
<dbReference type="Pfam" id="PF00561">
    <property type="entry name" value="Abhydrolase_1"/>
    <property type="match status" value="1"/>
</dbReference>
<comment type="caution">
    <text evidence="7">Lacks conserved residue(s) required for the propagation of feature annotation.</text>
</comment>
<dbReference type="UniPathway" id="UPA00051">
    <property type="reaction ID" value="UER00074"/>
</dbReference>
<keyword evidence="11" id="KW-1185">Reference proteome</keyword>
<keyword evidence="3 7" id="KW-0028">Amino-acid biosynthesis</keyword>
<sequence length="367" mass="41153">MKVQVASLRETGTINIGDLQLESGKILYDTELAYERIGSIDDPAILICHALTGSQYAVGDDDNPGYWSNLIKSDGYINTDNYQIISFNVIGGCNGSTGPLSINPNTGTTYQTDFPFITVRDMVKAQYQGLQKFNIDHLHAVAGGSLGGMQVLEWGILYPKMMDMLFPIAVTPYLIDYAIAFNNIARLAILQDPKWNNGNYSQDAIPEHGLSLARMVGMITYRSGDLFNDRFGREQKAPAGVAHEEIAYEVESYLDYQGKKLTKRFDANSYLYLLKAMDTHDIGRERGGWEKAAELIQAPLHAISYSGDLLFPPNELNKFVNHAQKIGKTASFEQVETRFGHDGFLVEFEKWGNILQENLRKIKSYQY</sequence>
<feature type="active site" evidence="7 8">
    <location>
        <position position="341"/>
    </location>
</feature>
<evidence type="ECO:0000313" key="11">
    <source>
        <dbReference type="Proteomes" id="UP000799092"/>
    </source>
</evidence>
<evidence type="ECO:0000256" key="1">
    <source>
        <dbReference type="ARBA" id="ARBA00011738"/>
    </source>
</evidence>
<comment type="caution">
    <text evidence="10">The sequence shown here is derived from an EMBL/GenBank/DDBJ whole genome shotgun (WGS) entry which is preliminary data.</text>
</comment>
<dbReference type="PANTHER" id="PTHR32268:SF11">
    <property type="entry name" value="HOMOSERINE O-ACETYLTRANSFERASE"/>
    <property type="match status" value="1"/>
</dbReference>
<evidence type="ECO:0000256" key="8">
    <source>
        <dbReference type="PIRSR" id="PIRSR000443-1"/>
    </source>
</evidence>
<dbReference type="EMBL" id="WJNG01000003">
    <property type="protein sequence ID" value="MRH42020.1"/>
    <property type="molecule type" value="Genomic_DNA"/>
</dbReference>
<dbReference type="FunFam" id="1.10.1740.110:FF:000001">
    <property type="entry name" value="Homoserine O-acetyltransferase"/>
    <property type="match status" value="1"/>
</dbReference>
<dbReference type="HAMAP" id="MF_00296">
    <property type="entry name" value="MetX_acyltransf"/>
    <property type="match status" value="1"/>
</dbReference>
<dbReference type="GO" id="GO:0005737">
    <property type="term" value="C:cytoplasm"/>
    <property type="evidence" value="ECO:0007669"/>
    <property type="project" value="UniProtKB-SubCell"/>
</dbReference>
<evidence type="ECO:0000256" key="4">
    <source>
        <dbReference type="ARBA" id="ARBA00022679"/>
    </source>
</evidence>
<dbReference type="Gene3D" id="3.40.50.1820">
    <property type="entry name" value="alpha/beta hydrolase"/>
    <property type="match status" value="1"/>
</dbReference>
<keyword evidence="4 7" id="KW-0808">Transferase</keyword>
<evidence type="ECO:0000256" key="6">
    <source>
        <dbReference type="ARBA" id="ARBA00023315"/>
    </source>
</evidence>
<dbReference type="NCBIfam" id="TIGR01392">
    <property type="entry name" value="homoserO_Ac_trn"/>
    <property type="match status" value="1"/>
</dbReference>
<comment type="pathway">
    <text evidence="7">Amino-acid biosynthesis; L-methionine biosynthesis via de novo pathway; O-acetyl-L-homoserine from L-homoserine: step 1/1.</text>
</comment>
<evidence type="ECO:0000256" key="2">
    <source>
        <dbReference type="ARBA" id="ARBA00022490"/>
    </source>
</evidence>
<organism evidence="10 11">
    <name type="scientific">Aquibacillus halophilus</name>
    <dbReference type="NCBI Taxonomy" id="930132"/>
    <lineage>
        <taxon>Bacteria</taxon>
        <taxon>Bacillati</taxon>
        <taxon>Bacillota</taxon>
        <taxon>Bacilli</taxon>
        <taxon>Bacillales</taxon>
        <taxon>Bacillaceae</taxon>
        <taxon>Aquibacillus</taxon>
    </lineage>
</organism>
<proteinExistence type="inferred from homology"/>
<dbReference type="GO" id="GO:0004414">
    <property type="term" value="F:homoserine O-acetyltransferase activity"/>
    <property type="evidence" value="ECO:0007669"/>
    <property type="project" value="UniProtKB-UniRule"/>
</dbReference>
<gene>
    <name evidence="7" type="primary">metXA</name>
    <name evidence="10" type="ORF">GH741_04940</name>
</gene>
<dbReference type="GO" id="GO:0009092">
    <property type="term" value="P:homoserine metabolic process"/>
    <property type="evidence" value="ECO:0007669"/>
    <property type="project" value="TreeGrafter"/>
</dbReference>
<feature type="domain" description="AB hydrolase-1" evidence="9">
    <location>
        <begin position="43"/>
        <end position="347"/>
    </location>
</feature>
<dbReference type="GO" id="GO:0009086">
    <property type="term" value="P:methionine biosynthetic process"/>
    <property type="evidence" value="ECO:0007669"/>
    <property type="project" value="UniProtKB-UniRule"/>
</dbReference>
<dbReference type="InterPro" id="IPR029058">
    <property type="entry name" value="AB_hydrolase_fold"/>
</dbReference>
<feature type="binding site" evidence="7">
    <location>
        <position position="214"/>
    </location>
    <ligand>
        <name>substrate</name>
    </ligand>
</feature>
<accession>A0A6A8D9R1</accession>
<feature type="binding site" evidence="7">
    <location>
        <position position="342"/>
    </location>
    <ligand>
        <name>substrate</name>
    </ligand>
</feature>
<evidence type="ECO:0000259" key="9">
    <source>
        <dbReference type="Pfam" id="PF00561"/>
    </source>
</evidence>